<keyword evidence="2" id="KW-0614">Plasmid</keyword>
<sequence>MFIDETWASTKMARTHGRARRGQRLRAAIPHGHWKTTTFIAGLRNSGMVAPMVLDGPINGAAFQAYVDQVLVPELAPGDIVIMDNLGSHKGAGVRAAIEAAGAGLLYLPPYSPEFNPIENAFAKLKASLRKAAERSVEGLWSTIGRIIDTFTPTECTNYFAAAGYDAA</sequence>
<dbReference type="InterPro" id="IPR036397">
    <property type="entry name" value="RNaseH_sf"/>
</dbReference>
<dbReference type="GO" id="GO:0003676">
    <property type="term" value="F:nucleic acid binding"/>
    <property type="evidence" value="ECO:0007669"/>
    <property type="project" value="InterPro"/>
</dbReference>
<evidence type="ECO:0000259" key="1">
    <source>
        <dbReference type="Pfam" id="PF13358"/>
    </source>
</evidence>
<accession>A0A4Y1N4I7</accession>
<dbReference type="AlphaFoldDB" id="A0A4Y1N4I7"/>
<dbReference type="PANTHER" id="PTHR46564:SF1">
    <property type="entry name" value="TRANSPOSASE"/>
    <property type="match status" value="1"/>
</dbReference>
<dbReference type="NCBIfam" id="NF033545">
    <property type="entry name" value="transpos_IS630"/>
    <property type="match status" value="1"/>
</dbReference>
<name>A0A4Y1N4I7_9PROT</name>
<dbReference type="EMBL" id="CP025185">
    <property type="protein sequence ID" value="AWV20121.1"/>
    <property type="molecule type" value="Genomic_DNA"/>
</dbReference>
<dbReference type="Gene3D" id="3.30.420.10">
    <property type="entry name" value="Ribonuclease H-like superfamily/Ribonuclease H"/>
    <property type="match status" value="1"/>
</dbReference>
<dbReference type="EMBL" id="CP025189">
    <property type="protein sequence ID" value="AWV24633.1"/>
    <property type="molecule type" value="Genomic_DNA"/>
</dbReference>
<evidence type="ECO:0000313" key="2">
    <source>
        <dbReference type="EMBL" id="AWV20121.1"/>
    </source>
</evidence>
<geneLocation type="plasmid" evidence="2">
    <name>p4-AD2</name>
</geneLocation>
<dbReference type="Pfam" id="PF13358">
    <property type="entry name" value="DDE_3"/>
    <property type="match status" value="1"/>
</dbReference>
<feature type="domain" description="Tc1-like transposase DDE" evidence="1">
    <location>
        <begin position="1"/>
        <end position="132"/>
    </location>
</feature>
<reference evidence="3" key="1">
    <citation type="submission" date="2017-12" db="EMBL/GenBank/DDBJ databases">
        <authorList>
            <person name="Martens C."/>
            <person name="Dahlstrom E."/>
            <person name="Barbian K."/>
            <person name="Sykora L."/>
            <person name="Ricklefs S."/>
            <person name="Bruno D."/>
            <person name="Anzick I."/>
            <person name="Myles I."/>
            <person name="Datta S.K."/>
        </authorList>
    </citation>
    <scope>NUCLEOTIDE SEQUENCE</scope>
    <source>
        <strain evidence="3">AD2</strain>
        <plasmid evidence="2">p4-AD2</plasmid>
    </source>
</reference>
<protein>
    <submittedName>
        <fullName evidence="3">Transposase</fullName>
    </submittedName>
</protein>
<proteinExistence type="predicted"/>
<evidence type="ECO:0000313" key="3">
    <source>
        <dbReference type="EMBL" id="AWV24633.1"/>
    </source>
</evidence>
<dbReference type="InterPro" id="IPR038717">
    <property type="entry name" value="Tc1-like_DDE_dom"/>
</dbReference>
<gene>
    <name evidence="3" type="ORF">RADP37_04028</name>
    <name evidence="2" type="ORF">RADP37_04028a</name>
</gene>
<dbReference type="InterPro" id="IPR047655">
    <property type="entry name" value="Transpos_IS630-like"/>
</dbReference>
<organism evidence="3">
    <name type="scientific">Roseomonas mucosa</name>
    <dbReference type="NCBI Taxonomy" id="207340"/>
    <lineage>
        <taxon>Bacteria</taxon>
        <taxon>Pseudomonadati</taxon>
        <taxon>Pseudomonadota</taxon>
        <taxon>Alphaproteobacteria</taxon>
        <taxon>Acetobacterales</taxon>
        <taxon>Roseomonadaceae</taxon>
        <taxon>Roseomonas</taxon>
    </lineage>
</organism>
<dbReference type="PANTHER" id="PTHR46564">
    <property type="entry name" value="TRANSPOSASE"/>
    <property type="match status" value="1"/>
</dbReference>